<evidence type="ECO:0000256" key="2">
    <source>
        <dbReference type="ARBA" id="ARBA00011963"/>
    </source>
</evidence>
<dbReference type="EMBL" id="SOHH01000042">
    <property type="protein sequence ID" value="TFD80608.1"/>
    <property type="molecule type" value="Genomic_DNA"/>
</dbReference>
<dbReference type="Pfam" id="PF06414">
    <property type="entry name" value="Zeta_toxin"/>
    <property type="match status" value="1"/>
</dbReference>
<feature type="compositionally biased region" description="Basic and acidic residues" evidence="7">
    <location>
        <begin position="1"/>
        <end position="15"/>
    </location>
</feature>
<keyword evidence="4" id="KW-0067">ATP-binding</keyword>
<evidence type="ECO:0000256" key="7">
    <source>
        <dbReference type="SAM" id="MobiDB-lite"/>
    </source>
</evidence>
<dbReference type="GO" id="GO:0005524">
    <property type="term" value="F:ATP binding"/>
    <property type="evidence" value="ECO:0007669"/>
    <property type="project" value="UniProtKB-KW"/>
</dbReference>
<dbReference type="Gene3D" id="3.40.50.300">
    <property type="entry name" value="P-loop containing nucleotide triphosphate hydrolases"/>
    <property type="match status" value="1"/>
</dbReference>
<feature type="domain" description="Zeta toxin" evidence="8">
    <location>
        <begin position="127"/>
        <end position="262"/>
    </location>
</feature>
<dbReference type="SUPFAM" id="SSF52540">
    <property type="entry name" value="P-loop containing nucleoside triphosphate hydrolases"/>
    <property type="match status" value="1"/>
</dbReference>
<dbReference type="EC" id="2.7.1.176" evidence="2"/>
<accession>A0A4R9BBS3</accession>
<evidence type="ECO:0000259" key="8">
    <source>
        <dbReference type="Pfam" id="PF06414"/>
    </source>
</evidence>
<comment type="catalytic activity">
    <reaction evidence="6">
        <text>UDP-N-acetyl-alpha-D-glucosamine + ATP = UDP-N-acetyl-alpha-D-glucosamine 3'-phosphate + ADP + H(+)</text>
        <dbReference type="Rhea" id="RHEA:32671"/>
        <dbReference type="ChEBI" id="CHEBI:15378"/>
        <dbReference type="ChEBI" id="CHEBI:30616"/>
        <dbReference type="ChEBI" id="CHEBI:57705"/>
        <dbReference type="ChEBI" id="CHEBI:64353"/>
        <dbReference type="ChEBI" id="CHEBI:456216"/>
        <dbReference type="EC" id="2.7.1.176"/>
    </reaction>
</comment>
<feature type="region of interest" description="Disordered" evidence="7">
    <location>
        <begin position="314"/>
        <end position="338"/>
    </location>
</feature>
<dbReference type="Proteomes" id="UP000298313">
    <property type="component" value="Unassembled WGS sequence"/>
</dbReference>
<organism evidence="9 10">
    <name type="scientific">Cryobacterium fucosi</name>
    <dbReference type="NCBI Taxonomy" id="1259157"/>
    <lineage>
        <taxon>Bacteria</taxon>
        <taxon>Bacillati</taxon>
        <taxon>Actinomycetota</taxon>
        <taxon>Actinomycetes</taxon>
        <taxon>Micrococcales</taxon>
        <taxon>Microbacteriaceae</taxon>
        <taxon>Cryobacterium</taxon>
    </lineage>
</organism>
<comment type="similarity">
    <text evidence="1">Belongs to the zeta toxin family.</text>
</comment>
<name>A0A4R9BBS3_9MICO</name>
<reference evidence="9 10" key="1">
    <citation type="submission" date="2019-03" db="EMBL/GenBank/DDBJ databases">
        <title>Genomics of glacier-inhabiting Cryobacterium strains.</title>
        <authorList>
            <person name="Liu Q."/>
            <person name="Xin Y.-H."/>
        </authorList>
    </citation>
    <scope>NUCLEOTIDE SEQUENCE [LARGE SCALE GENOMIC DNA]</scope>
    <source>
        <strain evidence="9 10">Hh4</strain>
    </source>
</reference>
<keyword evidence="3" id="KW-0547">Nucleotide-binding</keyword>
<sequence>MTPDEIERHESHLTEFSRSGGSLRADAPTATVNNPVWFIGGDLTFERQQFHARVRAEFREEQPNVLTDRKAIVLAGPPGAGKSIVLGQVIAAAGGSADQWRVIDADHFKDVLLREAIADGTYEGWLVPDDVRVLHDGGETFYPRELASLVHDESSQLSKGARSDAIRSGDRIVLDTILSNPETAVKMGRMLELAGYEVTVVEVEVSLDVSRDRTRDRWLRGYVEAERGAAGSELGGRWVPSAYPESLFPNGAQQSTCLDAATRLATENGHVFRFERYQVVDPSKPSPEKIDVQVRLSVGSALLDERVALTAKRALDGTASGRPRRTSPRTNRDPGLSR</sequence>
<protein>
    <recommendedName>
        <fullName evidence="5">UDP-N-acetylglucosamine kinase</fullName>
        <ecNumber evidence="2">2.7.1.176</ecNumber>
    </recommendedName>
    <alternativeName>
        <fullName evidence="5">UDP-N-acetylglucosamine kinase</fullName>
    </alternativeName>
</protein>
<gene>
    <name evidence="9" type="ORF">E3T48_04810</name>
</gene>
<evidence type="ECO:0000256" key="6">
    <source>
        <dbReference type="ARBA" id="ARBA00048178"/>
    </source>
</evidence>
<comment type="caution">
    <text evidence="9">The sequence shown here is derived from an EMBL/GenBank/DDBJ whole genome shotgun (WGS) entry which is preliminary data.</text>
</comment>
<keyword evidence="10" id="KW-1185">Reference proteome</keyword>
<dbReference type="InterPro" id="IPR027417">
    <property type="entry name" value="P-loop_NTPase"/>
</dbReference>
<proteinExistence type="inferred from homology"/>
<dbReference type="OrthoDB" id="4451554at2"/>
<evidence type="ECO:0000256" key="1">
    <source>
        <dbReference type="ARBA" id="ARBA00009104"/>
    </source>
</evidence>
<evidence type="ECO:0000313" key="9">
    <source>
        <dbReference type="EMBL" id="TFD80608.1"/>
    </source>
</evidence>
<dbReference type="InterPro" id="IPR010488">
    <property type="entry name" value="Zeta_toxin_domain"/>
</dbReference>
<evidence type="ECO:0000313" key="10">
    <source>
        <dbReference type="Proteomes" id="UP000298313"/>
    </source>
</evidence>
<evidence type="ECO:0000256" key="4">
    <source>
        <dbReference type="ARBA" id="ARBA00022840"/>
    </source>
</evidence>
<dbReference type="GO" id="GO:0016301">
    <property type="term" value="F:kinase activity"/>
    <property type="evidence" value="ECO:0007669"/>
    <property type="project" value="InterPro"/>
</dbReference>
<feature type="region of interest" description="Disordered" evidence="7">
    <location>
        <begin position="1"/>
        <end position="27"/>
    </location>
</feature>
<evidence type="ECO:0000256" key="3">
    <source>
        <dbReference type="ARBA" id="ARBA00022741"/>
    </source>
</evidence>
<evidence type="ECO:0000256" key="5">
    <source>
        <dbReference type="ARBA" id="ARBA00032897"/>
    </source>
</evidence>
<dbReference type="RefSeq" id="WP_134522698.1">
    <property type="nucleotide sequence ID" value="NZ_SOHH01000042.1"/>
</dbReference>
<dbReference type="AlphaFoldDB" id="A0A4R9BBS3"/>